<dbReference type="AlphaFoldDB" id="A0A3E2B2Z5"/>
<name>A0A3E2B2Z5_9FIRM</name>
<reference evidence="1 2" key="1">
    <citation type="submission" date="2018-07" db="EMBL/GenBank/DDBJ databases">
        <title>GABA Modulating Bacteria of the Human Gut Microbiota.</title>
        <authorList>
            <person name="Strandwitz P."/>
            <person name="Kim K.H."/>
            <person name="Terekhova D."/>
            <person name="Liu J.K."/>
            <person name="Sharma A."/>
            <person name="Levering J."/>
            <person name="Mcdonald D."/>
            <person name="Dietrich D."/>
            <person name="Ramadhar T.R."/>
            <person name="Lekbua A."/>
            <person name="Mroue N."/>
            <person name="Liston C."/>
            <person name="Stewart E.J."/>
            <person name="Dubin M.J."/>
            <person name="Zengler K."/>
            <person name="Knight R."/>
            <person name="Gilbert J.A."/>
            <person name="Clardy J."/>
            <person name="Lewis K."/>
        </authorList>
    </citation>
    <scope>NUCLEOTIDE SEQUENCE [LARGE SCALE GENOMIC DNA]</scope>
    <source>
        <strain evidence="1 2">KLE1738</strain>
    </source>
</reference>
<dbReference type="EMBL" id="QQRQ01000011">
    <property type="protein sequence ID" value="RFT06367.1"/>
    <property type="molecule type" value="Genomic_DNA"/>
</dbReference>
<organism evidence="1 2">
    <name type="scientific">Evtepia gabavorous</name>
    <dbReference type="NCBI Taxonomy" id="2211183"/>
    <lineage>
        <taxon>Bacteria</taxon>
        <taxon>Bacillati</taxon>
        <taxon>Bacillota</taxon>
        <taxon>Clostridia</taxon>
        <taxon>Eubacteriales</taxon>
        <taxon>Evtepia</taxon>
    </lineage>
</organism>
<proteinExistence type="predicted"/>
<dbReference type="GeneID" id="97995612"/>
<dbReference type="InterPro" id="IPR032774">
    <property type="entry name" value="WG_beta_rep"/>
</dbReference>
<comment type="caution">
    <text evidence="1">The sequence shown here is derived from an EMBL/GenBank/DDBJ whole genome shotgun (WGS) entry which is preliminary data.</text>
</comment>
<dbReference type="Pfam" id="PF14903">
    <property type="entry name" value="WG_beta_rep"/>
    <property type="match status" value="1"/>
</dbReference>
<dbReference type="Proteomes" id="UP000260649">
    <property type="component" value="Unassembled WGS sequence"/>
</dbReference>
<sequence length="119" mass="13071">MNLRKAAIQVPCQMAYDDVWHWENGLIKVSKEGLWGFIDERGNVVIPVEDDSLSTWPFPGFFSDLPSVCSCRTETARNNEFSALASPSGPFPGTEGDVALPKALSRRGKPCNHTPFGVC</sequence>
<protein>
    <submittedName>
        <fullName evidence="1">WG repeat-containing protein</fullName>
    </submittedName>
</protein>
<evidence type="ECO:0000313" key="1">
    <source>
        <dbReference type="EMBL" id="RFT06367.1"/>
    </source>
</evidence>
<keyword evidence="2" id="KW-1185">Reference proteome</keyword>
<dbReference type="RefSeq" id="WP_021919323.1">
    <property type="nucleotide sequence ID" value="NZ_CAKXKJ010000030.1"/>
</dbReference>
<evidence type="ECO:0000313" key="2">
    <source>
        <dbReference type="Proteomes" id="UP000260649"/>
    </source>
</evidence>
<dbReference type="OrthoDB" id="210273at2"/>
<gene>
    <name evidence="1" type="ORF">DV520_07700</name>
</gene>
<accession>A0A3E2B2Z5</accession>